<reference evidence="3 4" key="1">
    <citation type="journal article" date="2021" name="Int. J. Syst. Evol. Microbiol.">
        <title>Reticulibacter mediterranei gen. nov., sp. nov., within the new family Reticulibacteraceae fam. nov., and Ktedonospora formicarum gen. nov., sp. nov., Ktedonobacter robiniae sp. nov., Dictyobacter formicarum sp. nov. and Dictyobacter arantiisoli sp. nov., belonging to the class Ktedonobacteria.</title>
        <authorList>
            <person name="Yabe S."/>
            <person name="Zheng Y."/>
            <person name="Wang C.M."/>
            <person name="Sakai Y."/>
            <person name="Abe K."/>
            <person name="Yokota A."/>
            <person name="Donadio S."/>
            <person name="Cavaletti L."/>
            <person name="Monciardini P."/>
        </authorList>
    </citation>
    <scope>NUCLEOTIDE SEQUENCE [LARGE SCALE GENOMIC DNA]</scope>
    <source>
        <strain evidence="3 4">SOSP1-9</strain>
    </source>
</reference>
<dbReference type="Proteomes" id="UP000635565">
    <property type="component" value="Unassembled WGS sequence"/>
</dbReference>
<name>A0ABQ3VK51_9CHLR</name>
<dbReference type="Gene3D" id="3.40.50.1820">
    <property type="entry name" value="alpha/beta hydrolase"/>
    <property type="match status" value="1"/>
</dbReference>
<dbReference type="InterPro" id="IPR029058">
    <property type="entry name" value="AB_hydrolase_fold"/>
</dbReference>
<dbReference type="EMBL" id="BNJJ01000012">
    <property type="protein sequence ID" value="GHO86470.1"/>
    <property type="molecule type" value="Genomic_DNA"/>
</dbReference>
<dbReference type="InterPro" id="IPR001031">
    <property type="entry name" value="Thioesterase"/>
</dbReference>
<evidence type="ECO:0000259" key="2">
    <source>
        <dbReference type="Pfam" id="PF00975"/>
    </source>
</evidence>
<keyword evidence="4" id="KW-1185">Reference proteome</keyword>
<dbReference type="Pfam" id="PF00975">
    <property type="entry name" value="Thioesterase"/>
    <property type="match status" value="1"/>
</dbReference>
<comment type="similarity">
    <text evidence="1">Belongs to the thioesterase family.</text>
</comment>
<protein>
    <recommendedName>
        <fullName evidence="2">Thioesterase domain-containing protein</fullName>
    </recommendedName>
</protein>
<accession>A0ABQ3VK51</accession>
<dbReference type="SUPFAM" id="SSF53474">
    <property type="entry name" value="alpha/beta-Hydrolases"/>
    <property type="match status" value="1"/>
</dbReference>
<dbReference type="PANTHER" id="PTHR11487:SF0">
    <property type="entry name" value="S-ACYL FATTY ACID SYNTHASE THIOESTERASE, MEDIUM CHAIN"/>
    <property type="match status" value="1"/>
</dbReference>
<proteinExistence type="inferred from homology"/>
<comment type="caution">
    <text evidence="3">The sequence shown here is derived from an EMBL/GenBank/DDBJ whole genome shotgun (WGS) entry which is preliminary data.</text>
</comment>
<sequence>MFLSPDGLLRISRPNEHAQVRLVCFPPGGSDAWMWDAYSRRLPETIELCAIQLPNRGEEMADYTDHSQIIAAVGQSLLTHTRKRQKIVFHGYCVGALWGYEVALYLREVAGVQPDHFIVIGCMAPHERAAQTAFMKTPAFVDVMTGFYKPGSPEYNYILSIIPAVEHDSEMLSQDISPLDKPFDFPLTVFGAEHDQFVPNCEDLRAWQGYTRGPFRVQIFEGDHFFGLHHPDFLMKLLTECIQTELSLA</sequence>
<feature type="domain" description="Thioesterase" evidence="2">
    <location>
        <begin position="21"/>
        <end position="232"/>
    </location>
</feature>
<gene>
    <name evidence="3" type="ORF">KSZ_44760</name>
</gene>
<evidence type="ECO:0000256" key="1">
    <source>
        <dbReference type="ARBA" id="ARBA00007169"/>
    </source>
</evidence>
<dbReference type="RefSeq" id="WP_201364093.1">
    <property type="nucleotide sequence ID" value="NZ_BNJJ01000012.1"/>
</dbReference>
<evidence type="ECO:0000313" key="4">
    <source>
        <dbReference type="Proteomes" id="UP000635565"/>
    </source>
</evidence>
<dbReference type="InterPro" id="IPR012223">
    <property type="entry name" value="TEII"/>
</dbReference>
<evidence type="ECO:0000313" key="3">
    <source>
        <dbReference type="EMBL" id="GHO86470.1"/>
    </source>
</evidence>
<organism evidence="3 4">
    <name type="scientific">Dictyobacter formicarum</name>
    <dbReference type="NCBI Taxonomy" id="2778368"/>
    <lineage>
        <taxon>Bacteria</taxon>
        <taxon>Bacillati</taxon>
        <taxon>Chloroflexota</taxon>
        <taxon>Ktedonobacteria</taxon>
        <taxon>Ktedonobacterales</taxon>
        <taxon>Dictyobacteraceae</taxon>
        <taxon>Dictyobacter</taxon>
    </lineage>
</organism>
<dbReference type="PANTHER" id="PTHR11487">
    <property type="entry name" value="THIOESTERASE"/>
    <property type="match status" value="1"/>
</dbReference>